<dbReference type="InterPro" id="IPR004089">
    <property type="entry name" value="MCPsignal_dom"/>
</dbReference>
<comment type="subcellular location">
    <subcellularLocation>
        <location evidence="1">Membrane</location>
    </subcellularLocation>
</comment>
<evidence type="ECO:0000256" key="3">
    <source>
        <dbReference type="ARBA" id="ARBA00029447"/>
    </source>
</evidence>
<evidence type="ECO:0000256" key="6">
    <source>
        <dbReference type="SAM" id="Phobius"/>
    </source>
</evidence>
<name>A0A4Z0WEE3_9GAMM</name>
<dbReference type="PRINTS" id="PR00260">
    <property type="entry name" value="CHEMTRNSDUCR"/>
</dbReference>
<keyword evidence="6" id="KW-1133">Transmembrane helix</keyword>
<evidence type="ECO:0000256" key="2">
    <source>
        <dbReference type="ARBA" id="ARBA00023224"/>
    </source>
</evidence>
<dbReference type="OrthoDB" id="9816265at2"/>
<keyword evidence="2 4" id="KW-0807">Transducer</keyword>
<feature type="compositionally biased region" description="Polar residues" evidence="5">
    <location>
        <begin position="433"/>
        <end position="447"/>
    </location>
</feature>
<comment type="similarity">
    <text evidence="3">Belongs to the methyl-accepting chemotaxis (MCP) protein family.</text>
</comment>
<dbReference type="GO" id="GO:0007165">
    <property type="term" value="P:signal transduction"/>
    <property type="evidence" value="ECO:0007669"/>
    <property type="project" value="UniProtKB-KW"/>
</dbReference>
<evidence type="ECO:0000256" key="4">
    <source>
        <dbReference type="PROSITE-ProRule" id="PRU00284"/>
    </source>
</evidence>
<dbReference type="GO" id="GO:0006935">
    <property type="term" value="P:chemotaxis"/>
    <property type="evidence" value="ECO:0007669"/>
    <property type="project" value="InterPro"/>
</dbReference>
<evidence type="ECO:0000256" key="1">
    <source>
        <dbReference type="ARBA" id="ARBA00004370"/>
    </source>
</evidence>
<dbReference type="PANTHER" id="PTHR32089">
    <property type="entry name" value="METHYL-ACCEPTING CHEMOTAXIS PROTEIN MCPB"/>
    <property type="match status" value="1"/>
</dbReference>
<dbReference type="EMBL" id="SRMF01000003">
    <property type="protein sequence ID" value="TGG93301.1"/>
    <property type="molecule type" value="Genomic_DNA"/>
</dbReference>
<dbReference type="Proteomes" id="UP000297475">
    <property type="component" value="Unassembled WGS sequence"/>
</dbReference>
<dbReference type="SUPFAM" id="SSF58104">
    <property type="entry name" value="Methyl-accepting chemotaxis protein (MCP) signaling domain"/>
    <property type="match status" value="1"/>
</dbReference>
<organism evidence="8 9">
    <name type="scientific">Natronospirillum operosum</name>
    <dbReference type="NCBI Taxonomy" id="2759953"/>
    <lineage>
        <taxon>Bacteria</taxon>
        <taxon>Pseudomonadati</taxon>
        <taxon>Pseudomonadota</taxon>
        <taxon>Gammaproteobacteria</taxon>
        <taxon>Oceanospirillales</taxon>
        <taxon>Natronospirillaceae</taxon>
        <taxon>Natronospirillum</taxon>
    </lineage>
</organism>
<dbReference type="RefSeq" id="WP_135483010.1">
    <property type="nucleotide sequence ID" value="NZ_SRMF01000003.1"/>
</dbReference>
<keyword evidence="6" id="KW-0472">Membrane</keyword>
<dbReference type="GO" id="GO:0016020">
    <property type="term" value="C:membrane"/>
    <property type="evidence" value="ECO:0007669"/>
    <property type="project" value="UniProtKB-SubCell"/>
</dbReference>
<dbReference type="InterPro" id="IPR004090">
    <property type="entry name" value="Chemotax_Me-accpt_rcpt"/>
</dbReference>
<sequence length="454" mass="50229">MTQADKEQSQGKPGDRRLGSRLAHRLLRQFFLFMGAVWLALFATYDWLMSLLVQLPLPPSILVPTFVVLILLVVLGVQSLWSMLRQGDVISGASSMLSYFSEQLKSYVAAIQVVETALDERQPLYGILTGHLQRTNMQTEEAVTALISKLDEMHGEVKKFAGTMGEHTASTDQLAEESNRKAEANRQAVDNVSSLIEKQNRQMMENREKVLAVMERATALEGSLALIQTVSGQTNLLALNASIEAARAGEHGRGFAVVADEVRKLSQQSEEAASRISGEIGLMVETIKSQFKAELDDAGSEEEKVVLDRVAEQLSHLGQGYMSLIDQHHELVGEMKGLSLRFNEQVVDALSEVQFQDIVRQQLEQVIDGLERLARSDRAVVDLLDNPEQEPEASLHIHLAEYQQGYVMQSQRQVHNAALGQGTEKKNKKDQTSDAGQQERPATSAGTPPSIELF</sequence>
<feature type="transmembrane region" description="Helical" evidence="6">
    <location>
        <begin position="57"/>
        <end position="77"/>
    </location>
</feature>
<evidence type="ECO:0000259" key="7">
    <source>
        <dbReference type="PROSITE" id="PS50111"/>
    </source>
</evidence>
<accession>A0A4Z0WEE3</accession>
<feature type="transmembrane region" description="Helical" evidence="6">
    <location>
        <begin position="26"/>
        <end position="45"/>
    </location>
</feature>
<comment type="caution">
    <text evidence="8">The sequence shown here is derived from an EMBL/GenBank/DDBJ whole genome shotgun (WGS) entry which is preliminary data.</text>
</comment>
<evidence type="ECO:0000313" key="8">
    <source>
        <dbReference type="EMBL" id="TGG93301.1"/>
    </source>
</evidence>
<evidence type="ECO:0000313" key="9">
    <source>
        <dbReference type="Proteomes" id="UP000297475"/>
    </source>
</evidence>
<keyword evidence="6" id="KW-0812">Transmembrane</keyword>
<dbReference type="Pfam" id="PF00015">
    <property type="entry name" value="MCPsignal"/>
    <property type="match status" value="1"/>
</dbReference>
<protein>
    <recommendedName>
        <fullName evidence="7">Methyl-accepting transducer domain-containing protein</fullName>
    </recommendedName>
</protein>
<dbReference type="Gene3D" id="1.10.287.950">
    <property type="entry name" value="Methyl-accepting chemotaxis protein"/>
    <property type="match status" value="1"/>
</dbReference>
<evidence type="ECO:0000256" key="5">
    <source>
        <dbReference type="SAM" id="MobiDB-lite"/>
    </source>
</evidence>
<dbReference type="AlphaFoldDB" id="A0A4Z0WEE3"/>
<feature type="compositionally biased region" description="Basic and acidic residues" evidence="5">
    <location>
        <begin position="423"/>
        <end position="432"/>
    </location>
</feature>
<keyword evidence="9" id="KW-1185">Reference proteome</keyword>
<gene>
    <name evidence="8" type="ORF">E4656_09600</name>
</gene>
<proteinExistence type="inferred from homology"/>
<dbReference type="PANTHER" id="PTHR32089:SF112">
    <property type="entry name" value="LYSOZYME-LIKE PROTEIN-RELATED"/>
    <property type="match status" value="1"/>
</dbReference>
<dbReference type="GO" id="GO:0004888">
    <property type="term" value="F:transmembrane signaling receptor activity"/>
    <property type="evidence" value="ECO:0007669"/>
    <property type="project" value="InterPro"/>
</dbReference>
<feature type="domain" description="Methyl-accepting transducer" evidence="7">
    <location>
        <begin position="128"/>
        <end position="280"/>
    </location>
</feature>
<feature type="region of interest" description="Disordered" evidence="5">
    <location>
        <begin position="417"/>
        <end position="454"/>
    </location>
</feature>
<reference evidence="8 9" key="1">
    <citation type="submission" date="2019-04" db="EMBL/GenBank/DDBJ databases">
        <title>Natronospirillum operosus gen. nov., sp. nov., a haloalkaliphilic satellite isolated from decaying biomass of laboratory culture of cyanobacterium Geitlerinema sp. and proposal of Natronospirillaceae fam. nov. and Saccharospirillaceae fam. nov.</title>
        <authorList>
            <person name="Kevbrin V."/>
            <person name="Boltyanskaya Y."/>
            <person name="Koziaeva V."/>
            <person name="Grouzdev D.S."/>
            <person name="Park M."/>
            <person name="Cho J."/>
        </authorList>
    </citation>
    <scope>NUCLEOTIDE SEQUENCE [LARGE SCALE GENOMIC DNA]</scope>
    <source>
        <strain evidence="8 9">G-116</strain>
    </source>
</reference>
<dbReference type="SMART" id="SM00283">
    <property type="entry name" value="MA"/>
    <property type="match status" value="1"/>
</dbReference>
<dbReference type="PROSITE" id="PS50111">
    <property type="entry name" value="CHEMOTAXIS_TRANSDUC_2"/>
    <property type="match status" value="1"/>
</dbReference>